<dbReference type="Proteomes" id="UP001498476">
    <property type="component" value="Unassembled WGS sequence"/>
</dbReference>
<sequence length="465" mass="52406">MCSVINAVVDRVLSEDDLALDSAERFHYVCELTRALPMTHGYENLDFGIWDLFTSRGRSVIFPTHPFITEAGFEEHVLLAQIYLKEPDVESKVQSFLLDHGPNALSTFGSVHKRAQPLFGGFLKAAISTQNLDLVCLLLAHNVDITHPKPKKNGSNKAKPFYDGYFLHLAIRGGDCDIIDTLMQRWMKNRIKPAELFRCAICSGHGHVASKLLSHLFPLQEVPLKGECNLYSGDKANIMENALHEACSHKDSATVELLLSRQYTATCTGCEETWDLGQKSRVFGHKSFRRRWAWLSGEGVRSPLGVCIKNRDMPCLEQLLSNDMSPDGKSVSICGRAHVFAIATEDKSPMPITLPLWMCAWRGTRLLTRLLQEAEFCCTAREWLAVALMFSSGPRIFETMIEPHRPVDRMDREMDGLEFWKWLTGSGAFKMEDLLSECDRIRETQGQPGSESFDVDTAKAFLLMK</sequence>
<dbReference type="InterPro" id="IPR036770">
    <property type="entry name" value="Ankyrin_rpt-contain_sf"/>
</dbReference>
<dbReference type="Gene3D" id="1.25.40.20">
    <property type="entry name" value="Ankyrin repeat-containing domain"/>
    <property type="match status" value="1"/>
</dbReference>
<keyword evidence="2" id="KW-1185">Reference proteome</keyword>
<name>A0ABR1H8H4_9HYPO</name>
<protein>
    <recommendedName>
        <fullName evidence="3">Ankyrin repeat protein</fullName>
    </recommendedName>
</protein>
<gene>
    <name evidence="1" type="ORF">QQX98_004549</name>
</gene>
<reference evidence="1 2" key="1">
    <citation type="journal article" date="2025" name="Microbiol. Resour. Announc.">
        <title>Draft genome sequences for Neonectria magnoliae and Neonectria punicea, canker pathogens of Liriodendron tulipifera and Acer saccharum in West Virginia.</title>
        <authorList>
            <person name="Petronek H.M."/>
            <person name="Kasson M.T."/>
            <person name="Metheny A.M."/>
            <person name="Stauder C.M."/>
            <person name="Lovett B."/>
            <person name="Lynch S.C."/>
            <person name="Garnas J.R."/>
            <person name="Kasson L.R."/>
            <person name="Stajich J.E."/>
        </authorList>
    </citation>
    <scope>NUCLEOTIDE SEQUENCE [LARGE SCALE GENOMIC DNA]</scope>
    <source>
        <strain evidence="1 2">NRRL 64653</strain>
    </source>
</reference>
<comment type="caution">
    <text evidence="1">The sequence shown here is derived from an EMBL/GenBank/DDBJ whole genome shotgun (WGS) entry which is preliminary data.</text>
</comment>
<evidence type="ECO:0000313" key="2">
    <source>
        <dbReference type="Proteomes" id="UP001498476"/>
    </source>
</evidence>
<proteinExistence type="predicted"/>
<dbReference type="EMBL" id="JAZAVJ010000057">
    <property type="protein sequence ID" value="KAK7417430.1"/>
    <property type="molecule type" value="Genomic_DNA"/>
</dbReference>
<evidence type="ECO:0000313" key="1">
    <source>
        <dbReference type="EMBL" id="KAK7417430.1"/>
    </source>
</evidence>
<evidence type="ECO:0008006" key="3">
    <source>
        <dbReference type="Google" id="ProtNLM"/>
    </source>
</evidence>
<accession>A0ABR1H8H4</accession>
<dbReference type="SUPFAM" id="SSF48403">
    <property type="entry name" value="Ankyrin repeat"/>
    <property type="match status" value="1"/>
</dbReference>
<organism evidence="1 2">
    <name type="scientific">Neonectria punicea</name>
    <dbReference type="NCBI Taxonomy" id="979145"/>
    <lineage>
        <taxon>Eukaryota</taxon>
        <taxon>Fungi</taxon>
        <taxon>Dikarya</taxon>
        <taxon>Ascomycota</taxon>
        <taxon>Pezizomycotina</taxon>
        <taxon>Sordariomycetes</taxon>
        <taxon>Hypocreomycetidae</taxon>
        <taxon>Hypocreales</taxon>
        <taxon>Nectriaceae</taxon>
        <taxon>Neonectria</taxon>
    </lineage>
</organism>